<evidence type="ECO:0000313" key="2">
    <source>
        <dbReference type="Proteomes" id="UP000501466"/>
    </source>
</evidence>
<dbReference type="InterPro" id="IPR046581">
    <property type="entry name" value="DUF6641"/>
</dbReference>
<dbReference type="AlphaFoldDB" id="A0A6F8PLQ7"/>
<evidence type="ECO:0000313" key="1">
    <source>
        <dbReference type="EMBL" id="BBP43051.1"/>
    </source>
</evidence>
<sequence>MSVLDTLNFVAFNPLQSSNPIAVRRRKLIAKIDEQIQLAANKDYTPTQHKWVTDEHGNQRKVEVAKRVKRWWTASVDGKINLVVRYGSKPLEFAKGKNAIELATEAEVADVLAKVREAAEYGELDTLIEQQAQFGRRVTQKKK</sequence>
<dbReference type="KEGG" id="tzo:THMIRHAT_07970"/>
<proteinExistence type="predicted"/>
<gene>
    <name evidence="1" type="ORF">THMIRHAT_07970</name>
</gene>
<accession>A0A6F8PLQ7</accession>
<dbReference type="RefSeq" id="WP_173290888.1">
    <property type="nucleotide sequence ID" value="NZ_AP021888.1"/>
</dbReference>
<name>A0A6F8PLQ7_9GAMM</name>
<reference evidence="2" key="1">
    <citation type="submission" date="2019-11" db="EMBL/GenBank/DDBJ databases">
        <title>Isolation and characterization of two novel species in the genus Thiomicrorhabdus.</title>
        <authorList>
            <person name="Mochizuki J."/>
            <person name="Kojima H."/>
            <person name="Fukui M."/>
        </authorList>
    </citation>
    <scope>NUCLEOTIDE SEQUENCE [LARGE SCALE GENOMIC DNA]</scope>
    <source>
        <strain evidence="2">AkT22</strain>
    </source>
</reference>
<keyword evidence="2" id="KW-1185">Reference proteome</keyword>
<protein>
    <submittedName>
        <fullName evidence="1">Uncharacterized protein</fullName>
    </submittedName>
</protein>
<dbReference type="Proteomes" id="UP000501466">
    <property type="component" value="Chromosome"/>
</dbReference>
<organism evidence="1 2">
    <name type="scientific">Thiosulfativibrio zosterae</name>
    <dbReference type="NCBI Taxonomy" id="2675053"/>
    <lineage>
        <taxon>Bacteria</taxon>
        <taxon>Pseudomonadati</taxon>
        <taxon>Pseudomonadota</taxon>
        <taxon>Gammaproteobacteria</taxon>
        <taxon>Thiotrichales</taxon>
        <taxon>Piscirickettsiaceae</taxon>
        <taxon>Thiosulfativibrio</taxon>
    </lineage>
</organism>
<dbReference type="EMBL" id="AP021888">
    <property type="protein sequence ID" value="BBP43051.1"/>
    <property type="molecule type" value="Genomic_DNA"/>
</dbReference>
<dbReference type="Pfam" id="PF20346">
    <property type="entry name" value="DUF6641"/>
    <property type="match status" value="1"/>
</dbReference>